<feature type="region of interest" description="Disordered" evidence="1">
    <location>
        <begin position="32"/>
        <end position="69"/>
    </location>
</feature>
<feature type="compositionally biased region" description="Basic residues" evidence="1">
    <location>
        <begin position="102"/>
        <end position="113"/>
    </location>
</feature>
<reference evidence="2" key="1">
    <citation type="submission" date="2019-09" db="EMBL/GenBank/DDBJ databases">
        <authorList>
            <person name="Hjerde E."/>
        </authorList>
    </citation>
    <scope>NUCLEOTIDE SEQUENCE</scope>
    <source>
        <strain evidence="2">06/09/160</strain>
    </source>
</reference>
<evidence type="ECO:0000313" key="2">
    <source>
        <dbReference type="EMBL" id="VVV04445.1"/>
    </source>
</evidence>
<dbReference type="AlphaFoldDB" id="A0A5Q4Z4E1"/>
<protein>
    <submittedName>
        <fullName evidence="2">Uncharacterized protein</fullName>
    </submittedName>
</protein>
<gene>
    <name evidence="2" type="ORF">AW0309160_01840</name>
</gene>
<feature type="compositionally biased region" description="Polar residues" evidence="1">
    <location>
        <begin position="40"/>
        <end position="56"/>
    </location>
</feature>
<feature type="compositionally biased region" description="Basic residues" evidence="1">
    <location>
        <begin position="58"/>
        <end position="69"/>
    </location>
</feature>
<sequence>MIKIKVDKKSEQGVLDSLKLMMLTKTKRRRILNKTAKASVKTSRQNQKNQQTSTGKAWQKRASKKRKKMQIRLARLLTVTASNENKAVIGWRKSGTAQVASKQHHGHRQRHTRASAIKALRNEKN</sequence>
<accession>A0A5Q4Z4E1</accession>
<evidence type="ECO:0000256" key="1">
    <source>
        <dbReference type="SAM" id="MobiDB-lite"/>
    </source>
</evidence>
<dbReference type="EMBL" id="LR721750">
    <property type="protein sequence ID" value="VVV04445.1"/>
    <property type="molecule type" value="Genomic_DNA"/>
</dbReference>
<organism evidence="2">
    <name type="scientific">Aliivibrio wodanis</name>
    <dbReference type="NCBI Taxonomy" id="80852"/>
    <lineage>
        <taxon>Bacteria</taxon>
        <taxon>Pseudomonadati</taxon>
        <taxon>Pseudomonadota</taxon>
        <taxon>Gammaproteobacteria</taxon>
        <taxon>Vibrionales</taxon>
        <taxon>Vibrionaceae</taxon>
        <taxon>Aliivibrio</taxon>
    </lineage>
</organism>
<name>A0A5Q4Z4E1_9GAMM</name>
<feature type="region of interest" description="Disordered" evidence="1">
    <location>
        <begin position="93"/>
        <end position="125"/>
    </location>
</feature>
<proteinExistence type="predicted"/>